<reference evidence="1 2" key="1">
    <citation type="submission" date="2017-06" db="EMBL/GenBank/DDBJ databases">
        <title>Novel microbial phyla capable of carbon fixation and sulfur reduction in deep-sea sediments.</title>
        <authorList>
            <person name="Huang J."/>
            <person name="Baker B."/>
            <person name="Wang Y."/>
        </authorList>
    </citation>
    <scope>NUCLEOTIDE SEQUENCE [LARGE SCALE GENOMIC DNA]</scope>
    <source>
        <strain evidence="1">B3_TA06</strain>
    </source>
</reference>
<name>A0A532V4K8_UNCT6</name>
<proteinExistence type="predicted"/>
<sequence>MKKVVLIMGGLILCGSLWATAPMRPGSYPRTPRVSPLAQDTIDPLKLRFNYLYEFAQIAGFCAQWQLNDPDSADHGGMIEAESGELENTIETDNTQEAIWVWARYGELTGDTARFKENIDKAWFYCSNFPAWKEEGGSKDYYRAHNCAWGIAAEQRYRAVYEDESWAWYRDSCAEFIKTHPLGMYWDIDRFVKGWCAGWLYSYGVEREDGEARDSACSFADSLLSFIEPQIEARLGDERWAMSAGTMVWGICNSAFLRDTLRGKEWIEVNGPYLDTFQEWKKVDYFSWDNAWNVAYANGHGAMYDISHDETYDRHHRWLTHKLLSYDTDNDGGIMATTQDADTTDMSWVSAYLCMMGLDRLIGEVYDYDAGALELVGICDGDQIEPGTRMDLVAVVSNYGRALLSNVKVTLSGDAWGSATSDLDFLGMDTITLVTDWSVPDSAVLTLALSHPQDEDHANDTLIVRLNKAAGVLEKQIASLPLRLEVKSLTNSSCRISYAFPYGSKGKLVLYDVLGSRIKQEHLKDPEGQLMWDLSDVSPGVYFLHLKIGERTTCERFILLR</sequence>
<dbReference type="AlphaFoldDB" id="A0A532V4K8"/>
<comment type="caution">
    <text evidence="1">The sequence shown here is derived from an EMBL/GenBank/DDBJ whole genome shotgun (WGS) entry which is preliminary data.</text>
</comment>
<organism evidence="1 2">
    <name type="scientific">candidate division TA06 bacterium B3_TA06</name>
    <dbReference type="NCBI Taxonomy" id="2012487"/>
    <lineage>
        <taxon>Bacteria</taxon>
        <taxon>Bacteria division TA06</taxon>
    </lineage>
</organism>
<gene>
    <name evidence="1" type="ORF">CEE36_07515</name>
</gene>
<evidence type="ECO:0000313" key="2">
    <source>
        <dbReference type="Proteomes" id="UP000317778"/>
    </source>
</evidence>
<dbReference type="EMBL" id="NJBO01000011">
    <property type="protein sequence ID" value="TKJ42062.1"/>
    <property type="molecule type" value="Genomic_DNA"/>
</dbReference>
<protein>
    <recommendedName>
        <fullName evidence="3">Secretion system C-terminal sorting domain-containing protein</fullName>
    </recommendedName>
</protein>
<dbReference type="Proteomes" id="UP000317778">
    <property type="component" value="Unassembled WGS sequence"/>
</dbReference>
<accession>A0A532V4K8</accession>
<evidence type="ECO:0000313" key="1">
    <source>
        <dbReference type="EMBL" id="TKJ42062.1"/>
    </source>
</evidence>
<evidence type="ECO:0008006" key="3">
    <source>
        <dbReference type="Google" id="ProtNLM"/>
    </source>
</evidence>